<dbReference type="PANTHER" id="PTHR39624">
    <property type="entry name" value="PROTEIN INVOLVED IN RIMO-MEDIATED BETA-METHYLTHIOLATION OF RIBOSOMAL PROTEIN S12 YCAO"/>
    <property type="match status" value="1"/>
</dbReference>
<accession>A0ABW4WTK8</accession>
<keyword evidence="1" id="KW-0575">Peroxidase</keyword>
<dbReference type="InterPro" id="IPR036102">
    <property type="entry name" value="OsmC/Ohrsf"/>
</dbReference>
<dbReference type="EMBL" id="JBHUHV010000014">
    <property type="protein sequence ID" value="MFD2066038.1"/>
    <property type="molecule type" value="Genomic_DNA"/>
</dbReference>
<sequence length="148" mass="16560">MESNEILSYVTASADSTAGMVANIQIGDQKIVIDESGMAEGLKLSPDPYDYIMCALGACTVITLHMYAQRKHWPLERAEVRLNHERVYMQDCLTCEDDNKSKVSHITKKLKLVGDLSSEQRKRLEIISSRCPVQRTLSGGINILTLMD</sequence>
<dbReference type="InterPro" id="IPR015946">
    <property type="entry name" value="KH_dom-like_a/b"/>
</dbReference>
<protein>
    <submittedName>
        <fullName evidence="1">OsmC family protein</fullName>
        <ecNumber evidence="1">1.11.1.-</ecNumber>
    </submittedName>
</protein>
<gene>
    <name evidence="1" type="ORF">ACFSKU_04025</name>
</gene>
<dbReference type="SUPFAM" id="SSF82784">
    <property type="entry name" value="OsmC-like"/>
    <property type="match status" value="1"/>
</dbReference>
<evidence type="ECO:0000313" key="2">
    <source>
        <dbReference type="Proteomes" id="UP001597369"/>
    </source>
</evidence>
<comment type="caution">
    <text evidence="1">The sequence shown here is derived from an EMBL/GenBank/DDBJ whole genome shotgun (WGS) entry which is preliminary data.</text>
</comment>
<name>A0ABW4WTK8_9BACT</name>
<keyword evidence="2" id="KW-1185">Reference proteome</keyword>
<proteinExistence type="predicted"/>
<dbReference type="Pfam" id="PF02566">
    <property type="entry name" value="OsmC"/>
    <property type="match status" value="1"/>
</dbReference>
<evidence type="ECO:0000313" key="1">
    <source>
        <dbReference type="EMBL" id="MFD2066038.1"/>
    </source>
</evidence>
<dbReference type="Gene3D" id="3.30.300.20">
    <property type="match status" value="1"/>
</dbReference>
<dbReference type="InterPro" id="IPR003718">
    <property type="entry name" value="OsmC/Ohr_fam"/>
</dbReference>
<dbReference type="Proteomes" id="UP001597369">
    <property type="component" value="Unassembled WGS sequence"/>
</dbReference>
<dbReference type="GO" id="GO:0004601">
    <property type="term" value="F:peroxidase activity"/>
    <property type="evidence" value="ECO:0007669"/>
    <property type="project" value="UniProtKB-KW"/>
</dbReference>
<organism evidence="1 2">
    <name type="scientific">Pontibacter silvestris</name>
    <dbReference type="NCBI Taxonomy" id="2305183"/>
    <lineage>
        <taxon>Bacteria</taxon>
        <taxon>Pseudomonadati</taxon>
        <taxon>Bacteroidota</taxon>
        <taxon>Cytophagia</taxon>
        <taxon>Cytophagales</taxon>
        <taxon>Hymenobacteraceae</taxon>
        <taxon>Pontibacter</taxon>
    </lineage>
</organism>
<dbReference type="EC" id="1.11.1.-" evidence="1"/>
<dbReference type="PANTHER" id="PTHR39624:SF2">
    <property type="entry name" value="OSMC-LIKE PROTEIN"/>
    <property type="match status" value="1"/>
</dbReference>
<keyword evidence="1" id="KW-0560">Oxidoreductase</keyword>
<reference evidence="2" key="1">
    <citation type="journal article" date="2019" name="Int. J. Syst. Evol. Microbiol.">
        <title>The Global Catalogue of Microorganisms (GCM) 10K type strain sequencing project: providing services to taxonomists for standard genome sequencing and annotation.</title>
        <authorList>
            <consortium name="The Broad Institute Genomics Platform"/>
            <consortium name="The Broad Institute Genome Sequencing Center for Infectious Disease"/>
            <person name="Wu L."/>
            <person name="Ma J."/>
        </authorList>
    </citation>
    <scope>NUCLEOTIDE SEQUENCE [LARGE SCALE GENOMIC DNA]</scope>
    <source>
        <strain evidence="2">JCM 16545</strain>
    </source>
</reference>
<dbReference type="RefSeq" id="WP_229962125.1">
    <property type="nucleotide sequence ID" value="NZ_JAJJWI010000019.1"/>
</dbReference>